<dbReference type="SUPFAM" id="SSF53649">
    <property type="entry name" value="Alkaline phosphatase-like"/>
    <property type="match status" value="1"/>
</dbReference>
<sequence length="789" mass="89283">MKWLQLFKAKSGRRFLRDFIRLAIGFTGCLFILGIYQQLRLYEQGILDGILNSNLIVLCLHHLGFASLAALCFAPIFNLLERYKAGWGFRFAIIGFMLLLLNELYLTQYYLANYELPGWPLGRAYGSQRDGGLLTLFLAGGSLLAFTYQFLYRQSKRVYRIIGRMFPITIILFSFFLATLLSEKQPVNVNKNYHVIAESILAIYSTPEYNGSDPFPLWKPTQNQGSFTELFEWEATPPDVIIIAVEGLSFDFVGREAPFRGLMPFLDSLRAHSAFWPNTLANSMESESAPALIAGSLPLGNSGFFQAKPLPRRRTLFGVFKASGYRTSFQYGGNSAIPGWDKMLYEERIDEIIDQKSFGTAYEKQEDDAAGNSLGYPDHLLFERFLKTRIKGAYPEFHYFQTLSSQKPFAIPNSDRYEERVEDYRQNGLLNPRQTRMLRQNKELAASLVYADESLKQFISGLKALPGYENTLILITGTHRSRSLASENVLDAHRVPLMIVSQNLKQPGVYTKTVSHAAIAPSLFGGLSTVYDFGKFEQSAWLSGGLLPDHRSGDQAMIPLYSSASGIYGSFNGSVITNGSKAWKQKRGALLEEIKDTEHLGEISHQYNLLRAVEAYVVKEDALIPAEEAIFERLIAPPTPQELIWIQSVFQGKDFDNAYRTAREYAISGDYKRARQLCRYILSEVPGHVDSEILLGRLHAWQKDYPKAMEILEQVIQKHPVYEDGYAALLDVYYWSGNTEKARYLRPVILQNLGNRTELLEKLQRAATARLDKPTALGATQAVTKNTYE</sequence>
<keyword evidence="8" id="KW-0808">Transferase</keyword>
<dbReference type="InterPro" id="IPR000917">
    <property type="entry name" value="Sulfatase_N"/>
</dbReference>
<comment type="subcellular location">
    <subcellularLocation>
        <location evidence="1">Cell membrane</location>
        <topology evidence="1">Multi-pass membrane protein</topology>
    </subcellularLocation>
</comment>
<dbReference type="AlphaFoldDB" id="A0A1I6GXF3"/>
<feature type="transmembrane region" description="Helical" evidence="6">
    <location>
        <begin position="131"/>
        <end position="151"/>
    </location>
</feature>
<keyword evidence="4 6" id="KW-1133">Transmembrane helix</keyword>
<dbReference type="InterPro" id="IPR050448">
    <property type="entry name" value="OpgB/LTA_synthase_biosynth"/>
</dbReference>
<dbReference type="Pfam" id="PF00884">
    <property type="entry name" value="Sulfatase"/>
    <property type="match status" value="1"/>
</dbReference>
<evidence type="ECO:0000256" key="2">
    <source>
        <dbReference type="ARBA" id="ARBA00022475"/>
    </source>
</evidence>
<organism evidence="8 9">
    <name type="scientific">Robiginitalea myxolifaciens</name>
    <dbReference type="NCBI Taxonomy" id="400055"/>
    <lineage>
        <taxon>Bacteria</taxon>
        <taxon>Pseudomonadati</taxon>
        <taxon>Bacteroidota</taxon>
        <taxon>Flavobacteriia</taxon>
        <taxon>Flavobacteriales</taxon>
        <taxon>Flavobacteriaceae</taxon>
        <taxon>Robiginitalea</taxon>
    </lineage>
</organism>
<evidence type="ECO:0000259" key="7">
    <source>
        <dbReference type="Pfam" id="PF00884"/>
    </source>
</evidence>
<accession>A0A1I6GXF3</accession>
<keyword evidence="3 6" id="KW-0812">Transmembrane</keyword>
<keyword evidence="2" id="KW-1003">Cell membrane</keyword>
<feature type="transmembrane region" description="Helical" evidence="6">
    <location>
        <begin position="55"/>
        <end position="77"/>
    </location>
</feature>
<feature type="transmembrane region" description="Helical" evidence="6">
    <location>
        <begin position="20"/>
        <end position="39"/>
    </location>
</feature>
<proteinExistence type="predicted"/>
<dbReference type="CDD" id="cd16015">
    <property type="entry name" value="LTA_synthase"/>
    <property type="match status" value="1"/>
</dbReference>
<evidence type="ECO:0000313" key="9">
    <source>
        <dbReference type="Proteomes" id="UP000199534"/>
    </source>
</evidence>
<evidence type="ECO:0000256" key="6">
    <source>
        <dbReference type="SAM" id="Phobius"/>
    </source>
</evidence>
<dbReference type="Pfam" id="PF14559">
    <property type="entry name" value="TPR_19"/>
    <property type="match status" value="1"/>
</dbReference>
<dbReference type="InterPro" id="IPR011990">
    <property type="entry name" value="TPR-like_helical_dom_sf"/>
</dbReference>
<feature type="transmembrane region" description="Helical" evidence="6">
    <location>
        <begin position="163"/>
        <end position="181"/>
    </location>
</feature>
<evidence type="ECO:0000256" key="5">
    <source>
        <dbReference type="ARBA" id="ARBA00023136"/>
    </source>
</evidence>
<feature type="transmembrane region" description="Helical" evidence="6">
    <location>
        <begin position="89"/>
        <end position="111"/>
    </location>
</feature>
<dbReference type="OrthoDB" id="9777768at2"/>
<reference evidence="8 9" key="1">
    <citation type="submission" date="2016-10" db="EMBL/GenBank/DDBJ databases">
        <authorList>
            <person name="de Groot N.N."/>
        </authorList>
    </citation>
    <scope>NUCLEOTIDE SEQUENCE [LARGE SCALE GENOMIC DNA]</scope>
    <source>
        <strain evidence="8 9">DSM 21019</strain>
    </source>
</reference>
<dbReference type="Gene3D" id="1.25.40.10">
    <property type="entry name" value="Tetratricopeptide repeat domain"/>
    <property type="match status" value="1"/>
</dbReference>
<protein>
    <submittedName>
        <fullName evidence="8">Phosphoglycerol transferase MdoB</fullName>
    </submittedName>
</protein>
<dbReference type="Gene3D" id="3.40.720.10">
    <property type="entry name" value="Alkaline Phosphatase, subunit A"/>
    <property type="match status" value="1"/>
</dbReference>
<dbReference type="STRING" id="400055.SAMN04490243_1858"/>
<keyword evidence="9" id="KW-1185">Reference proteome</keyword>
<evidence type="ECO:0000313" key="8">
    <source>
        <dbReference type="EMBL" id="SFR46870.1"/>
    </source>
</evidence>
<feature type="domain" description="Sulfatase N-terminal" evidence="7">
    <location>
        <begin position="238"/>
        <end position="525"/>
    </location>
</feature>
<evidence type="ECO:0000256" key="1">
    <source>
        <dbReference type="ARBA" id="ARBA00004651"/>
    </source>
</evidence>
<gene>
    <name evidence="8" type="ORF">SAMN04490243_1858</name>
</gene>
<dbReference type="PANTHER" id="PTHR47371:SF3">
    <property type="entry name" value="PHOSPHOGLYCEROL TRANSFERASE I"/>
    <property type="match status" value="1"/>
</dbReference>
<evidence type="ECO:0000256" key="4">
    <source>
        <dbReference type="ARBA" id="ARBA00022989"/>
    </source>
</evidence>
<evidence type="ECO:0000256" key="3">
    <source>
        <dbReference type="ARBA" id="ARBA00022692"/>
    </source>
</evidence>
<dbReference type="PANTHER" id="PTHR47371">
    <property type="entry name" value="LIPOTEICHOIC ACID SYNTHASE"/>
    <property type="match status" value="1"/>
</dbReference>
<dbReference type="SUPFAM" id="SSF48452">
    <property type="entry name" value="TPR-like"/>
    <property type="match status" value="1"/>
</dbReference>
<dbReference type="GO" id="GO:0016740">
    <property type="term" value="F:transferase activity"/>
    <property type="evidence" value="ECO:0007669"/>
    <property type="project" value="UniProtKB-KW"/>
</dbReference>
<dbReference type="InterPro" id="IPR017850">
    <property type="entry name" value="Alkaline_phosphatase_core_sf"/>
</dbReference>
<dbReference type="EMBL" id="FOYQ01000002">
    <property type="protein sequence ID" value="SFR46870.1"/>
    <property type="molecule type" value="Genomic_DNA"/>
</dbReference>
<dbReference type="GO" id="GO:0005886">
    <property type="term" value="C:plasma membrane"/>
    <property type="evidence" value="ECO:0007669"/>
    <property type="project" value="UniProtKB-SubCell"/>
</dbReference>
<dbReference type="Proteomes" id="UP000199534">
    <property type="component" value="Unassembled WGS sequence"/>
</dbReference>
<dbReference type="RefSeq" id="WP_092982329.1">
    <property type="nucleotide sequence ID" value="NZ_FOYQ01000002.1"/>
</dbReference>
<keyword evidence="5 6" id="KW-0472">Membrane</keyword>
<name>A0A1I6GXF3_9FLAO</name>